<comment type="similarity">
    <text evidence="5">Belongs to the apyrase family.</text>
</comment>
<evidence type="ECO:0000256" key="4">
    <source>
        <dbReference type="ARBA" id="ARBA00022837"/>
    </source>
</evidence>
<evidence type="ECO:0000313" key="7">
    <source>
        <dbReference type="Proteomes" id="UP000035642"/>
    </source>
</evidence>
<organism evidence="7 8">
    <name type="scientific">Angiostrongylus cantonensis</name>
    <name type="common">Rat lungworm</name>
    <dbReference type="NCBI Taxonomy" id="6313"/>
    <lineage>
        <taxon>Eukaryota</taxon>
        <taxon>Metazoa</taxon>
        <taxon>Ecdysozoa</taxon>
        <taxon>Nematoda</taxon>
        <taxon>Chromadorea</taxon>
        <taxon>Rhabditida</taxon>
        <taxon>Rhabditina</taxon>
        <taxon>Rhabditomorpha</taxon>
        <taxon>Strongyloidea</taxon>
        <taxon>Metastrongylidae</taxon>
        <taxon>Angiostrongylus</taxon>
    </lineage>
</organism>
<evidence type="ECO:0000256" key="5">
    <source>
        <dbReference type="ARBA" id="ARBA00025738"/>
    </source>
</evidence>
<dbReference type="GO" id="GO:0030166">
    <property type="term" value="P:proteoglycan biosynthetic process"/>
    <property type="evidence" value="ECO:0007669"/>
    <property type="project" value="TreeGrafter"/>
</dbReference>
<keyword evidence="2 6" id="KW-0479">Metal-binding</keyword>
<dbReference type="STRING" id="6313.A0A0K0D8U4"/>
<dbReference type="AlphaFoldDB" id="A0A0K0D8U4"/>
<dbReference type="Pfam" id="PF06079">
    <property type="entry name" value="Apyrase"/>
    <property type="match status" value="1"/>
</dbReference>
<protein>
    <submittedName>
        <fullName evidence="8">Apyrase</fullName>
    </submittedName>
</protein>
<dbReference type="Proteomes" id="UP000035642">
    <property type="component" value="Unassembled WGS sequence"/>
</dbReference>
<keyword evidence="4 6" id="KW-0106">Calcium</keyword>
<dbReference type="SUPFAM" id="SSF101887">
    <property type="entry name" value="Apyrase"/>
    <property type="match status" value="1"/>
</dbReference>
<proteinExistence type="inferred from homology"/>
<keyword evidence="7" id="KW-1185">Reference proteome</keyword>
<evidence type="ECO:0000256" key="3">
    <source>
        <dbReference type="ARBA" id="ARBA00022801"/>
    </source>
</evidence>
<evidence type="ECO:0000256" key="1">
    <source>
        <dbReference type="ARBA" id="ARBA00001913"/>
    </source>
</evidence>
<evidence type="ECO:0000313" key="8">
    <source>
        <dbReference type="WBParaSite" id="ACAC_0000648901-mRNA-1"/>
    </source>
</evidence>
<feature type="binding site" evidence="6">
    <location>
        <position position="28"/>
    </location>
    <ligand>
        <name>Ca(2+)</name>
        <dbReference type="ChEBI" id="CHEBI:29108"/>
    </ligand>
</feature>
<dbReference type="InterPro" id="IPR009283">
    <property type="entry name" value="Apyrase"/>
</dbReference>
<dbReference type="GO" id="GO:0004382">
    <property type="term" value="F:GDP phosphatase activity"/>
    <property type="evidence" value="ECO:0007669"/>
    <property type="project" value="TreeGrafter"/>
</dbReference>
<sequence>VKSVNWKNEYIRVRGAVNITAPGYLIHEAVQWSAQHRKWFFLPRKESQTIYNEAEDEKKGTNLLIIGNPALKNFKVVRIGKLTNPERGFSAFEFIPGTKDQLIVALKSEEVDKNPAASYITVFDIDGNILLEDQKLEDQLKFEGIYFV</sequence>
<dbReference type="Gene3D" id="2.120.10.100">
    <property type="entry name" value="Apyrase"/>
    <property type="match status" value="1"/>
</dbReference>
<feature type="binding site" evidence="6">
    <location>
        <position position="143"/>
    </location>
    <ligand>
        <name>Ca(2+)</name>
        <dbReference type="ChEBI" id="CHEBI:29108"/>
    </ligand>
</feature>
<dbReference type="GO" id="GO:0045134">
    <property type="term" value="F:UDP phosphatase activity"/>
    <property type="evidence" value="ECO:0007669"/>
    <property type="project" value="TreeGrafter"/>
</dbReference>
<dbReference type="PANTHER" id="PTHR13023:SF3">
    <property type="entry name" value="SOLUBLE CALCIUM-ACTIVATED NUCLEOTIDASE 1"/>
    <property type="match status" value="1"/>
</dbReference>
<reference evidence="7" key="1">
    <citation type="submission" date="2012-09" db="EMBL/GenBank/DDBJ databases">
        <authorList>
            <person name="Martin A.A."/>
        </authorList>
    </citation>
    <scope>NUCLEOTIDE SEQUENCE</scope>
</reference>
<reference evidence="8" key="2">
    <citation type="submission" date="2017-02" db="UniProtKB">
        <authorList>
            <consortium name="WormBaseParasite"/>
        </authorList>
    </citation>
    <scope>IDENTIFICATION</scope>
</reference>
<dbReference type="PANTHER" id="PTHR13023">
    <property type="entry name" value="APYRASE"/>
    <property type="match status" value="1"/>
</dbReference>
<dbReference type="GO" id="GO:0005509">
    <property type="term" value="F:calcium ion binding"/>
    <property type="evidence" value="ECO:0007669"/>
    <property type="project" value="InterPro"/>
</dbReference>
<evidence type="ECO:0000256" key="6">
    <source>
        <dbReference type="PIRSR" id="PIRSR609283-1"/>
    </source>
</evidence>
<dbReference type="WBParaSite" id="ACAC_0000648901-mRNA-1">
    <property type="protein sequence ID" value="ACAC_0000648901-mRNA-1"/>
    <property type="gene ID" value="ACAC_0000648901"/>
</dbReference>
<keyword evidence="3" id="KW-0378">Hydrolase</keyword>
<feature type="binding site" evidence="6">
    <location>
        <position position="90"/>
    </location>
    <ligand>
        <name>Ca(2+)</name>
        <dbReference type="ChEBI" id="CHEBI:29108"/>
    </ligand>
</feature>
<comment type="cofactor">
    <cofactor evidence="1 6">
        <name>Ca(2+)</name>
        <dbReference type="ChEBI" id="CHEBI:29108"/>
    </cofactor>
</comment>
<name>A0A0K0D8U4_ANGCA</name>
<dbReference type="InterPro" id="IPR036258">
    <property type="entry name" value="Apyrase_sf"/>
</dbReference>
<evidence type="ECO:0000256" key="2">
    <source>
        <dbReference type="ARBA" id="ARBA00022723"/>
    </source>
</evidence>
<accession>A0A0K0D8U4</accession>